<accession>A0AAW2SY15</accession>
<dbReference type="InterPro" id="IPR040256">
    <property type="entry name" value="At4g02000-like"/>
</dbReference>
<dbReference type="AlphaFoldDB" id="A0AAW2SY15"/>
<dbReference type="EMBL" id="JACGWM010000001">
    <property type="protein sequence ID" value="KAL0396466.1"/>
    <property type="molecule type" value="Genomic_DNA"/>
</dbReference>
<comment type="caution">
    <text evidence="2">The sequence shown here is derived from an EMBL/GenBank/DDBJ whole genome shotgun (WGS) entry which is preliminary data.</text>
</comment>
<protein>
    <recommendedName>
        <fullName evidence="1">Zinc knuckle CX2CX4HX4C domain-containing protein</fullName>
    </recommendedName>
</protein>
<feature type="domain" description="Zinc knuckle CX2CX4HX4C" evidence="1">
    <location>
        <begin position="205"/>
        <end position="251"/>
    </location>
</feature>
<reference evidence="2" key="2">
    <citation type="journal article" date="2024" name="Plant">
        <title>Genomic evolution and insights into agronomic trait innovations of Sesamum species.</title>
        <authorList>
            <person name="Miao H."/>
            <person name="Wang L."/>
            <person name="Qu L."/>
            <person name="Liu H."/>
            <person name="Sun Y."/>
            <person name="Le M."/>
            <person name="Wang Q."/>
            <person name="Wei S."/>
            <person name="Zheng Y."/>
            <person name="Lin W."/>
            <person name="Duan Y."/>
            <person name="Cao H."/>
            <person name="Xiong S."/>
            <person name="Wang X."/>
            <person name="Wei L."/>
            <person name="Li C."/>
            <person name="Ma Q."/>
            <person name="Ju M."/>
            <person name="Zhao R."/>
            <person name="Li G."/>
            <person name="Mu C."/>
            <person name="Tian Q."/>
            <person name="Mei H."/>
            <person name="Zhang T."/>
            <person name="Gao T."/>
            <person name="Zhang H."/>
        </authorList>
    </citation>
    <scope>NUCLEOTIDE SEQUENCE</scope>
    <source>
        <strain evidence="2">KEN8</strain>
    </source>
</reference>
<dbReference type="InterPro" id="IPR025836">
    <property type="entry name" value="Zn_knuckle_CX2CX4HX4C"/>
</dbReference>
<organism evidence="2">
    <name type="scientific">Sesamum calycinum</name>
    <dbReference type="NCBI Taxonomy" id="2727403"/>
    <lineage>
        <taxon>Eukaryota</taxon>
        <taxon>Viridiplantae</taxon>
        <taxon>Streptophyta</taxon>
        <taxon>Embryophyta</taxon>
        <taxon>Tracheophyta</taxon>
        <taxon>Spermatophyta</taxon>
        <taxon>Magnoliopsida</taxon>
        <taxon>eudicotyledons</taxon>
        <taxon>Gunneridae</taxon>
        <taxon>Pentapetalae</taxon>
        <taxon>asterids</taxon>
        <taxon>lamiids</taxon>
        <taxon>Lamiales</taxon>
        <taxon>Pedaliaceae</taxon>
        <taxon>Sesamum</taxon>
    </lineage>
</organism>
<reference evidence="2" key="1">
    <citation type="submission" date="2020-06" db="EMBL/GenBank/DDBJ databases">
        <authorList>
            <person name="Li T."/>
            <person name="Hu X."/>
            <person name="Zhang T."/>
            <person name="Song X."/>
            <person name="Zhang H."/>
            <person name="Dai N."/>
            <person name="Sheng W."/>
            <person name="Hou X."/>
            <person name="Wei L."/>
        </authorList>
    </citation>
    <scope>NUCLEOTIDE SEQUENCE</scope>
    <source>
        <strain evidence="2">KEN8</strain>
        <tissue evidence="2">Leaf</tissue>
    </source>
</reference>
<evidence type="ECO:0000313" key="2">
    <source>
        <dbReference type="EMBL" id="KAL0396466.1"/>
    </source>
</evidence>
<gene>
    <name evidence="2" type="ORF">Scaly_0095000</name>
</gene>
<proteinExistence type="predicted"/>
<dbReference type="PANTHER" id="PTHR31286:SF167">
    <property type="entry name" value="OS09G0268800 PROTEIN"/>
    <property type="match status" value="1"/>
</dbReference>
<sequence length="310" mass="34852">MTKVDRPKSQSDNPLWTLSGESIVVVQPVFGYRPYCGRETLSPDLGYPSFIREQVSLLLPSIFGSLMFLFGAMDSDLGRLGSSLSLTEEEETGLVVPTGLWHSKPLKMGFFIVRRLVSSKSFHPEALHTTLRAVFNPVRVEVDYDPKQVDLSRYFHIHIHGLPLGKMTKEVTAFIGNKLGQFKDVDIDSKGDVWGSSIRIRASINIMQPLKHALKIRMVLGNEYLVTFTYERLLNFCYLCGCLEHLSRQCEVQLHEGFCDPGENSSYGTWLRAVALLSYRGRIGVSSTRVSSGSMHRPTFVSRSPFNPSL</sequence>
<evidence type="ECO:0000259" key="1">
    <source>
        <dbReference type="Pfam" id="PF14392"/>
    </source>
</evidence>
<dbReference type="Pfam" id="PF14392">
    <property type="entry name" value="zf-CCHC_4"/>
    <property type="match status" value="1"/>
</dbReference>
<name>A0AAW2SY15_9LAMI</name>
<dbReference type="PANTHER" id="PTHR31286">
    <property type="entry name" value="GLYCINE-RICH CELL WALL STRUCTURAL PROTEIN 1.8-LIKE"/>
    <property type="match status" value="1"/>
</dbReference>